<accession>A0A1Z3HUV2</accession>
<gene>
    <name evidence="1" type="ORF">XM38_050730</name>
</gene>
<evidence type="ECO:0000313" key="2">
    <source>
        <dbReference type="Proteomes" id="UP000191901"/>
    </source>
</evidence>
<name>A0A1Z3HUV2_9CYAN</name>
<protein>
    <submittedName>
        <fullName evidence="1">Uncharacterized protein</fullName>
    </submittedName>
</protein>
<dbReference type="EMBL" id="CP021983">
    <property type="protein sequence ID" value="ASC74098.1"/>
    <property type="molecule type" value="Genomic_DNA"/>
</dbReference>
<sequence>MENSWDMLVKLYMNDINSKESTVIDLLSIEPLFIG</sequence>
<reference evidence="1 2" key="1">
    <citation type="journal article" date="2016" name="Biochim. Biophys. Acta">
        <title>Characterization of red-shifted phycobilisomes isolated from the chlorophyll f-containing cyanobacterium Halomicronema hongdechloris.</title>
        <authorList>
            <person name="Li Y."/>
            <person name="Lin Y."/>
            <person name="Garvey C.J."/>
            <person name="Birch D."/>
            <person name="Corkery R.W."/>
            <person name="Loughlin P.C."/>
            <person name="Scheer H."/>
            <person name="Willows R.D."/>
            <person name="Chen M."/>
        </authorList>
    </citation>
    <scope>NUCLEOTIDE SEQUENCE [LARGE SCALE GENOMIC DNA]</scope>
    <source>
        <strain evidence="1 2">C2206</strain>
    </source>
</reference>
<dbReference type="AlphaFoldDB" id="A0A1Z3HUV2"/>
<organism evidence="1 2">
    <name type="scientific">Halomicronema hongdechloris C2206</name>
    <dbReference type="NCBI Taxonomy" id="1641165"/>
    <lineage>
        <taxon>Bacteria</taxon>
        <taxon>Bacillati</taxon>
        <taxon>Cyanobacteriota</taxon>
        <taxon>Cyanophyceae</taxon>
        <taxon>Nodosilineales</taxon>
        <taxon>Nodosilineaceae</taxon>
        <taxon>Halomicronema</taxon>
    </lineage>
</organism>
<proteinExistence type="predicted"/>
<dbReference type="KEGG" id="hhg:XM38_050730"/>
<keyword evidence="2" id="KW-1185">Reference proteome</keyword>
<evidence type="ECO:0000313" key="1">
    <source>
        <dbReference type="EMBL" id="ASC74098.1"/>
    </source>
</evidence>
<dbReference type="Proteomes" id="UP000191901">
    <property type="component" value="Chromosome"/>
</dbReference>